<protein>
    <recommendedName>
        <fullName evidence="5">Monocarboxylate transporter</fullName>
    </recommendedName>
</protein>
<evidence type="ECO:0000256" key="1">
    <source>
        <dbReference type="SAM" id="MobiDB-lite"/>
    </source>
</evidence>
<keyword evidence="4" id="KW-1185">Reference proteome</keyword>
<dbReference type="AlphaFoldDB" id="B7QI91"/>
<reference evidence="2 4" key="1">
    <citation type="submission" date="2008-03" db="EMBL/GenBank/DDBJ databases">
        <title>Annotation of Ixodes scapularis.</title>
        <authorList>
            <consortium name="Ixodes scapularis Genome Project Consortium"/>
            <person name="Caler E."/>
            <person name="Hannick L.I."/>
            <person name="Bidwell S."/>
            <person name="Joardar V."/>
            <person name="Thiagarajan M."/>
            <person name="Amedeo P."/>
            <person name="Galinsky K.J."/>
            <person name="Schobel S."/>
            <person name="Inman J."/>
            <person name="Hostetler J."/>
            <person name="Miller J."/>
            <person name="Hammond M."/>
            <person name="Megy K."/>
            <person name="Lawson D."/>
            <person name="Kodira C."/>
            <person name="Sutton G."/>
            <person name="Meyer J."/>
            <person name="Hill C.A."/>
            <person name="Birren B."/>
            <person name="Nene V."/>
            <person name="Collins F."/>
            <person name="Alarcon-Chaidez F."/>
            <person name="Wikel S."/>
            <person name="Strausberg R."/>
        </authorList>
    </citation>
    <scope>NUCLEOTIDE SEQUENCE [LARGE SCALE GENOMIC DNA]</scope>
    <source>
        <strain evidence="4">Wikel</strain>
        <strain evidence="2">Wikel colony</strain>
    </source>
</reference>
<dbReference type="EMBL" id="DS944343">
    <property type="protein sequence ID" value="EEC18563.1"/>
    <property type="molecule type" value="Genomic_DNA"/>
</dbReference>
<dbReference type="PaxDb" id="6945-B7QI91"/>
<evidence type="ECO:0000313" key="2">
    <source>
        <dbReference type="EMBL" id="EEC18563.1"/>
    </source>
</evidence>
<sequence length="181" mass="19714">MKDDLCRNSSAGSTDRSLLTSSPDFLSTSHGRHYPQSSPREKARSKSLVPPAVARRLAEDDLHLDCHHGGQHRQTQCQVPPRLRRARSVSVLVGQNGQVWTQGGDDRCAVPTGHQPVSLAMDESVIATISQHYYPEGAWGWWVCVCGFLVHLVSGGLQGGYGVLIGCFRDHYGVNTLPAGE</sequence>
<evidence type="ECO:0008006" key="5">
    <source>
        <dbReference type="Google" id="ProtNLM"/>
    </source>
</evidence>
<dbReference type="HOGENOM" id="CLU_1490626_0_0_1"/>
<evidence type="ECO:0000313" key="4">
    <source>
        <dbReference type="Proteomes" id="UP000001555"/>
    </source>
</evidence>
<evidence type="ECO:0000313" key="3">
    <source>
        <dbReference type="EnsemblMetazoa" id="ISCW013882-PA"/>
    </source>
</evidence>
<accession>B7QI91</accession>
<reference evidence="3" key="2">
    <citation type="submission" date="2020-05" db="UniProtKB">
        <authorList>
            <consortium name="EnsemblMetazoa"/>
        </authorList>
    </citation>
    <scope>IDENTIFICATION</scope>
    <source>
        <strain evidence="3">wikel</strain>
    </source>
</reference>
<organism>
    <name type="scientific">Ixodes scapularis</name>
    <name type="common">Black-legged tick</name>
    <name type="synonym">Deer tick</name>
    <dbReference type="NCBI Taxonomy" id="6945"/>
    <lineage>
        <taxon>Eukaryota</taxon>
        <taxon>Metazoa</taxon>
        <taxon>Ecdysozoa</taxon>
        <taxon>Arthropoda</taxon>
        <taxon>Chelicerata</taxon>
        <taxon>Arachnida</taxon>
        <taxon>Acari</taxon>
        <taxon>Parasitiformes</taxon>
        <taxon>Ixodida</taxon>
        <taxon>Ixodoidea</taxon>
        <taxon>Ixodidae</taxon>
        <taxon>Ixodinae</taxon>
        <taxon>Ixodes</taxon>
    </lineage>
</organism>
<gene>
    <name evidence="2" type="ORF">IscW_ISCW013882</name>
</gene>
<feature type="compositionally biased region" description="Polar residues" evidence="1">
    <location>
        <begin position="7"/>
        <end position="29"/>
    </location>
</feature>
<name>B7QI91_IXOSC</name>
<dbReference type="EMBL" id="ABJB010702894">
    <property type="status" value="NOT_ANNOTATED_CDS"/>
    <property type="molecule type" value="Genomic_DNA"/>
</dbReference>
<proteinExistence type="predicted"/>
<dbReference type="VEuPathDB" id="VectorBase:ISCW013882"/>
<dbReference type="Proteomes" id="UP000001555">
    <property type="component" value="Unassembled WGS sequence"/>
</dbReference>
<feature type="region of interest" description="Disordered" evidence="1">
    <location>
        <begin position="1"/>
        <end position="49"/>
    </location>
</feature>
<dbReference type="InParanoid" id="B7QI91"/>
<dbReference type="EnsemblMetazoa" id="ISCW013882-RA">
    <property type="protein sequence ID" value="ISCW013882-PA"/>
    <property type="gene ID" value="ISCW013882"/>
</dbReference>
<dbReference type="VEuPathDB" id="VectorBase:ISCI013882"/>